<name>A0A0G1YI87_9BACT</name>
<proteinExistence type="predicted"/>
<organism evidence="3 4">
    <name type="scientific">Candidatus Jorgensenbacteria bacterium GW2011_GWB1_50_10</name>
    <dbReference type="NCBI Taxonomy" id="1618665"/>
    <lineage>
        <taxon>Bacteria</taxon>
        <taxon>Candidatus Joergenseniibacteriota</taxon>
    </lineage>
</organism>
<sequence>MPESDKPQQHTLRPADSTVTPLTPEERKYWGRIAGRTTQILKQKIREGKLKRSSGKRRGHVNKVAIVMVLLAIVFSVTIAVAQYRGQFQAQTQIVSPIMIPQTSFTIPNIILNKTASLIIDNAFYVNTSGNTITYTFLVYGSTTVNGTETQDMTKLFYNFQIIFSDYSRNVTLTNLLLPNQPVSFTYQNNSNQAFRIIIVYSSKPIQMSTTDTSTPLTINFTYGYSGQ</sequence>
<evidence type="ECO:0000313" key="4">
    <source>
        <dbReference type="Proteomes" id="UP000034224"/>
    </source>
</evidence>
<feature type="region of interest" description="Disordered" evidence="1">
    <location>
        <begin position="1"/>
        <end position="21"/>
    </location>
</feature>
<accession>A0A0G1YI87</accession>
<protein>
    <submittedName>
        <fullName evidence="3">Uncharacterized protein</fullName>
    </submittedName>
</protein>
<evidence type="ECO:0000313" key="3">
    <source>
        <dbReference type="EMBL" id="KKW14672.1"/>
    </source>
</evidence>
<comment type="caution">
    <text evidence="3">The sequence shown here is derived from an EMBL/GenBank/DDBJ whole genome shotgun (WGS) entry which is preliminary data.</text>
</comment>
<dbReference type="Proteomes" id="UP000034224">
    <property type="component" value="Unassembled WGS sequence"/>
</dbReference>
<keyword evidence="2" id="KW-0472">Membrane</keyword>
<evidence type="ECO:0000256" key="2">
    <source>
        <dbReference type="SAM" id="Phobius"/>
    </source>
</evidence>
<reference evidence="3 4" key="1">
    <citation type="journal article" date="2015" name="Nature">
        <title>rRNA introns, odd ribosomes, and small enigmatic genomes across a large radiation of phyla.</title>
        <authorList>
            <person name="Brown C.T."/>
            <person name="Hug L.A."/>
            <person name="Thomas B.C."/>
            <person name="Sharon I."/>
            <person name="Castelle C.J."/>
            <person name="Singh A."/>
            <person name="Wilkins M.J."/>
            <person name="Williams K.H."/>
            <person name="Banfield J.F."/>
        </authorList>
    </citation>
    <scope>NUCLEOTIDE SEQUENCE [LARGE SCALE GENOMIC DNA]</scope>
</reference>
<keyword evidence="2" id="KW-1133">Transmembrane helix</keyword>
<feature type="transmembrane region" description="Helical" evidence="2">
    <location>
        <begin position="64"/>
        <end position="84"/>
    </location>
</feature>
<evidence type="ECO:0000256" key="1">
    <source>
        <dbReference type="SAM" id="MobiDB-lite"/>
    </source>
</evidence>
<keyword evidence="2" id="KW-0812">Transmembrane</keyword>
<gene>
    <name evidence="3" type="ORF">UY55_C0005G0020</name>
</gene>
<dbReference type="AlphaFoldDB" id="A0A0G1YI87"/>
<dbReference type="EMBL" id="LCQK01000005">
    <property type="protein sequence ID" value="KKW14672.1"/>
    <property type="molecule type" value="Genomic_DNA"/>
</dbReference>